<reference evidence="2" key="1">
    <citation type="submission" date="2021-06" db="EMBL/GenBank/DDBJ databases">
        <authorList>
            <person name="Kallberg Y."/>
            <person name="Tangrot J."/>
            <person name="Rosling A."/>
        </authorList>
    </citation>
    <scope>NUCLEOTIDE SEQUENCE</scope>
    <source>
        <strain evidence="2">UK204</strain>
    </source>
</reference>
<evidence type="ECO:0000313" key="2">
    <source>
        <dbReference type="EMBL" id="CAG8753939.1"/>
    </source>
</evidence>
<evidence type="ECO:0000256" key="1">
    <source>
        <dbReference type="SAM" id="MobiDB-lite"/>
    </source>
</evidence>
<feature type="region of interest" description="Disordered" evidence="1">
    <location>
        <begin position="1"/>
        <end position="22"/>
    </location>
</feature>
<organism evidence="2 3">
    <name type="scientific">Funneliformis caledonium</name>
    <dbReference type="NCBI Taxonomy" id="1117310"/>
    <lineage>
        <taxon>Eukaryota</taxon>
        <taxon>Fungi</taxon>
        <taxon>Fungi incertae sedis</taxon>
        <taxon>Mucoromycota</taxon>
        <taxon>Glomeromycotina</taxon>
        <taxon>Glomeromycetes</taxon>
        <taxon>Glomerales</taxon>
        <taxon>Glomeraceae</taxon>
        <taxon>Funneliformis</taxon>
    </lineage>
</organism>
<keyword evidence="3" id="KW-1185">Reference proteome</keyword>
<proteinExistence type="predicted"/>
<comment type="caution">
    <text evidence="2">The sequence shown here is derived from an EMBL/GenBank/DDBJ whole genome shotgun (WGS) entry which is preliminary data.</text>
</comment>
<gene>
    <name evidence="2" type="ORF">FCALED_LOCUS16480</name>
</gene>
<dbReference type="AlphaFoldDB" id="A0A9N9J0B1"/>
<name>A0A9N9J0B1_9GLOM</name>
<dbReference type="OrthoDB" id="2354161at2759"/>
<dbReference type="EMBL" id="CAJVPQ010019432">
    <property type="protein sequence ID" value="CAG8753939.1"/>
    <property type="molecule type" value="Genomic_DNA"/>
</dbReference>
<accession>A0A9N9J0B1</accession>
<dbReference type="Proteomes" id="UP000789570">
    <property type="component" value="Unassembled WGS sequence"/>
</dbReference>
<feature type="non-terminal residue" evidence="2">
    <location>
        <position position="108"/>
    </location>
</feature>
<sequence length="108" mass="12339">ALTSVTPQASVPSASSRTPIPRTYPNKMECLYQCAVEHGLDPEKFSIITEADKKRWAGEFFCGILEVDISRKNDGEELLHCDILKHRSSTAWLDDLMKEWEKTHTQFI</sequence>
<evidence type="ECO:0000313" key="3">
    <source>
        <dbReference type="Proteomes" id="UP000789570"/>
    </source>
</evidence>
<feature type="compositionally biased region" description="Polar residues" evidence="1">
    <location>
        <begin position="1"/>
        <end position="18"/>
    </location>
</feature>
<protein>
    <submittedName>
        <fullName evidence="2">15723_t:CDS:1</fullName>
    </submittedName>
</protein>